<proteinExistence type="predicted"/>
<reference evidence="3" key="1">
    <citation type="submission" date="2018-11" db="EMBL/GenBank/DDBJ databases">
        <title>FDA dAtabase for Regulatory Grade micrObial Sequences (FDA-ARGOS): Supporting development and validation of Infectious Disease Dx tests.</title>
        <authorList>
            <person name="Goldberg B."/>
            <person name="Campos J."/>
            <person name="Tallon L."/>
            <person name="Sadzewicz L."/>
            <person name="Zhao X."/>
            <person name="Vavikolanu K."/>
            <person name="Mehta A."/>
            <person name="Aluvathingal J."/>
            <person name="Nadendla S."/>
            <person name="Geyer C."/>
            <person name="Nandy P."/>
            <person name="Yan Y."/>
            <person name="Sichtig H."/>
        </authorList>
    </citation>
    <scope>NUCLEOTIDE SEQUENCE [LARGE SCALE GENOMIC DNA]</scope>
    <source>
        <strain evidence="3">FDAARGOS_544</strain>
    </source>
</reference>
<sequence>MSAIVVLNWRRNRTGALGRPRSRSVTRLVAVDGRRGGRLGRNTQAWRILPGRPIRPRKPGTSRGKPAQNAQKSSRANDRAYPIEARLTSRAPCRRPFRRCLPNGENGPAIARSTACRC</sequence>
<organism evidence="2 3">
    <name type="scientific">Burkholderia cenocepacia</name>
    <dbReference type="NCBI Taxonomy" id="95486"/>
    <lineage>
        <taxon>Bacteria</taxon>
        <taxon>Pseudomonadati</taxon>
        <taxon>Pseudomonadota</taxon>
        <taxon>Betaproteobacteria</taxon>
        <taxon>Burkholderiales</taxon>
        <taxon>Burkholderiaceae</taxon>
        <taxon>Burkholderia</taxon>
        <taxon>Burkholderia cepacia complex</taxon>
    </lineage>
</organism>
<comment type="caution">
    <text evidence="2">The sequence shown here is derived from an EMBL/GenBank/DDBJ whole genome shotgun (WGS) entry which is preliminary data.</text>
</comment>
<dbReference type="EMBL" id="RKIO01000002">
    <property type="protein sequence ID" value="RSC12163.1"/>
    <property type="molecule type" value="Genomic_DNA"/>
</dbReference>
<evidence type="ECO:0000256" key="1">
    <source>
        <dbReference type="SAM" id="MobiDB-lite"/>
    </source>
</evidence>
<accession>A0A427NXB6</accession>
<dbReference type="Proteomes" id="UP000272140">
    <property type="component" value="Unassembled WGS sequence"/>
</dbReference>
<evidence type="ECO:0000313" key="2">
    <source>
        <dbReference type="EMBL" id="RSC12163.1"/>
    </source>
</evidence>
<dbReference type="AlphaFoldDB" id="A0A427NXB6"/>
<name>A0A427NXB6_9BURK</name>
<evidence type="ECO:0000313" key="3">
    <source>
        <dbReference type="Proteomes" id="UP000272140"/>
    </source>
</evidence>
<feature type="region of interest" description="Disordered" evidence="1">
    <location>
        <begin position="50"/>
        <end position="87"/>
    </location>
</feature>
<gene>
    <name evidence="2" type="ORF">EGT41_01595</name>
</gene>
<protein>
    <submittedName>
        <fullName evidence="2">Uncharacterized protein</fullName>
    </submittedName>
</protein>